<keyword evidence="1" id="KW-0472">Membrane</keyword>
<dbReference type="InterPro" id="IPR053008">
    <property type="entry name" value="Phomopsin_biosynth_assoc"/>
</dbReference>
<dbReference type="RefSeq" id="XP_018697865.1">
    <property type="nucleotide sequence ID" value="XM_018831986.1"/>
</dbReference>
<evidence type="ECO:0000313" key="2">
    <source>
        <dbReference type="EMBL" id="OAP64498.1"/>
    </source>
</evidence>
<dbReference type="Proteomes" id="UP000078343">
    <property type="component" value="Unassembled WGS sequence"/>
</dbReference>
<keyword evidence="3" id="KW-1185">Reference proteome</keyword>
<organism evidence="2 3">
    <name type="scientific">Fonsecaea erecta</name>
    <dbReference type="NCBI Taxonomy" id="1367422"/>
    <lineage>
        <taxon>Eukaryota</taxon>
        <taxon>Fungi</taxon>
        <taxon>Dikarya</taxon>
        <taxon>Ascomycota</taxon>
        <taxon>Pezizomycotina</taxon>
        <taxon>Eurotiomycetes</taxon>
        <taxon>Chaetothyriomycetidae</taxon>
        <taxon>Chaetothyriales</taxon>
        <taxon>Herpotrichiellaceae</taxon>
        <taxon>Fonsecaea</taxon>
    </lineage>
</organism>
<keyword evidence="1" id="KW-1133">Transmembrane helix</keyword>
<gene>
    <name evidence="2" type="ORF">AYL99_00470</name>
</gene>
<feature type="transmembrane region" description="Helical" evidence="1">
    <location>
        <begin position="42"/>
        <end position="64"/>
    </location>
</feature>
<keyword evidence="1" id="KW-0812">Transmembrane</keyword>
<dbReference type="PANTHER" id="PTHR35896:SF3">
    <property type="entry name" value="MAJOR FACILITATOR SUPERFAMILY TRANSPORTER"/>
    <property type="match status" value="1"/>
</dbReference>
<dbReference type="STRING" id="1367422.A0A178ZXD6"/>
<sequence>MDDCEPFLPAKIESSADDDRYRSLTWLLPRRRATDRILKSSIVSHLAVFIATTLLWGGIFLLTAHFSPAALHPNGEPSSSNNVVLETSPAAATAPHTNHVGKLLSNEIDYLTCGVTRDEARTRGCIYDTLSNAWIPGECRDDFSIIEYELDGSWYPFADVNRTQPLRKDELGDLDFYYTSLRDHIVHCAALWRRQFRAWSEGWRYLDDVLVDPVHTMHCSKYLVDWTDKFENEYRTTAIKVQVGHVGCHVLA</sequence>
<dbReference type="AlphaFoldDB" id="A0A178ZXD6"/>
<reference evidence="2 3" key="1">
    <citation type="submission" date="2016-04" db="EMBL/GenBank/DDBJ databases">
        <title>Draft genome of Fonsecaea erecta CBS 125763.</title>
        <authorList>
            <person name="Weiss V.A."/>
            <person name="Vicente V.A."/>
            <person name="Raittz R.T."/>
            <person name="Moreno L.F."/>
            <person name="De Souza E.M."/>
            <person name="Pedrosa F.O."/>
            <person name="Steffens M.B."/>
            <person name="Faoro H."/>
            <person name="Tadra-Sfeir M.Z."/>
            <person name="Najafzadeh M.J."/>
            <person name="Felipe M.S."/>
            <person name="Teixeira M."/>
            <person name="Sun J."/>
            <person name="Xi L."/>
            <person name="Gomes R."/>
            <person name="De Azevedo C.M."/>
            <person name="Salgado C.G."/>
            <person name="Da Silva M.B."/>
            <person name="Nascimento M.F."/>
            <person name="Queiroz-Telles F."/>
            <person name="Attili D.S."/>
            <person name="Gorbushina A."/>
        </authorList>
    </citation>
    <scope>NUCLEOTIDE SEQUENCE [LARGE SCALE GENOMIC DNA]</scope>
    <source>
        <strain evidence="2 3">CBS 125763</strain>
    </source>
</reference>
<evidence type="ECO:0000256" key="1">
    <source>
        <dbReference type="SAM" id="Phobius"/>
    </source>
</evidence>
<accession>A0A178ZXD6</accession>
<evidence type="ECO:0000313" key="3">
    <source>
        <dbReference type="Proteomes" id="UP000078343"/>
    </source>
</evidence>
<dbReference type="OrthoDB" id="3501153at2759"/>
<dbReference type="GeneID" id="30004640"/>
<proteinExistence type="predicted"/>
<dbReference type="EMBL" id="LVYI01000001">
    <property type="protein sequence ID" value="OAP64498.1"/>
    <property type="molecule type" value="Genomic_DNA"/>
</dbReference>
<name>A0A178ZXD6_9EURO</name>
<protein>
    <submittedName>
        <fullName evidence="2">Uncharacterized protein</fullName>
    </submittedName>
</protein>
<comment type="caution">
    <text evidence="2">The sequence shown here is derived from an EMBL/GenBank/DDBJ whole genome shotgun (WGS) entry which is preliminary data.</text>
</comment>
<dbReference type="PANTHER" id="PTHR35896">
    <property type="entry name" value="IG-LIKE DOMAIN-CONTAINING PROTEIN"/>
    <property type="match status" value="1"/>
</dbReference>